<dbReference type="PANTHER" id="PTHR30093:SF44">
    <property type="entry name" value="TYPE II SECRETION SYSTEM CORE PROTEIN G"/>
    <property type="match status" value="1"/>
</dbReference>
<feature type="transmembrane region" description="Helical" evidence="6">
    <location>
        <begin position="21"/>
        <end position="42"/>
    </location>
</feature>
<evidence type="ECO:0008006" key="9">
    <source>
        <dbReference type="Google" id="ProtNLM"/>
    </source>
</evidence>
<evidence type="ECO:0000313" key="7">
    <source>
        <dbReference type="EMBL" id="OKH24201.1"/>
    </source>
</evidence>
<dbReference type="RefSeq" id="WP_073599183.1">
    <property type="nucleotide sequence ID" value="NZ_MRCB01000007.1"/>
</dbReference>
<comment type="caution">
    <text evidence="7">The sequence shown here is derived from an EMBL/GenBank/DDBJ whole genome shotgun (WGS) entry which is preliminary data.</text>
</comment>
<dbReference type="OrthoDB" id="467711at2"/>
<evidence type="ECO:0000256" key="1">
    <source>
        <dbReference type="ARBA" id="ARBA00004167"/>
    </source>
</evidence>
<keyword evidence="2" id="KW-0488">Methylation</keyword>
<keyword evidence="3 6" id="KW-0812">Transmembrane</keyword>
<evidence type="ECO:0000256" key="6">
    <source>
        <dbReference type="SAM" id="Phobius"/>
    </source>
</evidence>
<dbReference type="GO" id="GO:0016020">
    <property type="term" value="C:membrane"/>
    <property type="evidence" value="ECO:0007669"/>
    <property type="project" value="UniProtKB-SubCell"/>
</dbReference>
<keyword evidence="8" id="KW-1185">Reference proteome</keyword>
<sequence length="177" mass="18346">MNSQFKANLLKVLANKKSNKGFTLIELLVVVIIIGVLAAVALPNLLGQVGKARETEGKNGIGTINRAQQAYHFEKQSFASALTDANLQANNILGVTVDSQYYNFSTAAGTNSSVTQQAASTDAPKNGTRSYAGGVGFDSTNGVYANVVCQSDQITNTAPSVTAAMAPVCPSGSTALK</sequence>
<dbReference type="InterPro" id="IPR012902">
    <property type="entry name" value="N_methyl_site"/>
</dbReference>
<evidence type="ECO:0000256" key="4">
    <source>
        <dbReference type="ARBA" id="ARBA00022989"/>
    </source>
</evidence>
<evidence type="ECO:0000256" key="3">
    <source>
        <dbReference type="ARBA" id="ARBA00022692"/>
    </source>
</evidence>
<keyword evidence="5 6" id="KW-0472">Membrane</keyword>
<protein>
    <recommendedName>
        <fullName evidence="9">Prepilin-type N-terminal cleavage/methylation domain-containing protein</fullName>
    </recommendedName>
</protein>
<evidence type="ECO:0000313" key="8">
    <source>
        <dbReference type="Proteomes" id="UP000186868"/>
    </source>
</evidence>
<keyword evidence="4 6" id="KW-1133">Transmembrane helix</keyword>
<accession>A0A1U7HKX5</accession>
<dbReference type="InterPro" id="IPR045584">
    <property type="entry name" value="Pilin-like"/>
</dbReference>
<reference evidence="7 8" key="1">
    <citation type="submission" date="2016-11" db="EMBL/GenBank/DDBJ databases">
        <title>Draft Genome Sequences of Nine Cyanobacterial Strains from Diverse Habitats.</title>
        <authorList>
            <person name="Zhu T."/>
            <person name="Hou S."/>
            <person name="Lu X."/>
            <person name="Hess W.R."/>
        </authorList>
    </citation>
    <scope>NUCLEOTIDE SEQUENCE [LARGE SCALE GENOMIC DNA]</scope>
    <source>
        <strain evidence="7 8">NIES-593</strain>
    </source>
</reference>
<dbReference type="PROSITE" id="PS00409">
    <property type="entry name" value="PROKAR_NTER_METHYL"/>
    <property type="match status" value="1"/>
</dbReference>
<evidence type="ECO:0000256" key="2">
    <source>
        <dbReference type="ARBA" id="ARBA00022481"/>
    </source>
</evidence>
<dbReference type="AlphaFoldDB" id="A0A1U7HKX5"/>
<comment type="subcellular location">
    <subcellularLocation>
        <location evidence="1">Membrane</location>
        <topology evidence="1">Single-pass membrane protein</topology>
    </subcellularLocation>
</comment>
<dbReference type="InterPro" id="IPR031975">
    <property type="entry name" value="Pilin_GH"/>
</dbReference>
<proteinExistence type="predicted"/>
<name>A0A1U7HKX5_9CYAN</name>
<dbReference type="SUPFAM" id="SSF54523">
    <property type="entry name" value="Pili subunits"/>
    <property type="match status" value="1"/>
</dbReference>
<dbReference type="Gene3D" id="3.30.700.10">
    <property type="entry name" value="Glycoprotein, Type 4 Pilin"/>
    <property type="match status" value="1"/>
</dbReference>
<dbReference type="Proteomes" id="UP000186868">
    <property type="component" value="Unassembled WGS sequence"/>
</dbReference>
<dbReference type="NCBIfam" id="TIGR02532">
    <property type="entry name" value="IV_pilin_GFxxxE"/>
    <property type="match status" value="1"/>
</dbReference>
<dbReference type="EMBL" id="MRCB01000007">
    <property type="protein sequence ID" value="OKH24201.1"/>
    <property type="molecule type" value="Genomic_DNA"/>
</dbReference>
<evidence type="ECO:0000256" key="5">
    <source>
        <dbReference type="ARBA" id="ARBA00023136"/>
    </source>
</evidence>
<dbReference type="Pfam" id="PF16734">
    <property type="entry name" value="Pilin_GH"/>
    <property type="match status" value="1"/>
</dbReference>
<dbReference type="Pfam" id="PF07963">
    <property type="entry name" value="N_methyl"/>
    <property type="match status" value="1"/>
</dbReference>
<organism evidence="7 8">
    <name type="scientific">Hydrococcus rivularis NIES-593</name>
    <dbReference type="NCBI Taxonomy" id="1921803"/>
    <lineage>
        <taxon>Bacteria</taxon>
        <taxon>Bacillati</taxon>
        <taxon>Cyanobacteriota</taxon>
        <taxon>Cyanophyceae</taxon>
        <taxon>Pleurocapsales</taxon>
        <taxon>Hydrococcaceae</taxon>
        <taxon>Hydrococcus</taxon>
    </lineage>
</organism>
<gene>
    <name evidence="7" type="ORF">NIES593_08590</name>
</gene>
<dbReference type="STRING" id="1921803.NIES593_08590"/>
<dbReference type="PANTHER" id="PTHR30093">
    <property type="entry name" value="GENERAL SECRETION PATHWAY PROTEIN G"/>
    <property type="match status" value="1"/>
</dbReference>